<dbReference type="AlphaFoldDB" id="A0AAV7JQ67"/>
<dbReference type="PANTHER" id="PTHR46060:SF1">
    <property type="entry name" value="MARINER MOS1 TRANSPOSASE-LIKE PROTEIN"/>
    <property type="match status" value="1"/>
</dbReference>
<dbReference type="EMBL" id="JAKMXF010000307">
    <property type="protein sequence ID" value="KAI6651148.1"/>
    <property type="molecule type" value="Genomic_DNA"/>
</dbReference>
<proteinExistence type="predicted"/>
<accession>A0AAV7JQ67</accession>
<organism evidence="1 2">
    <name type="scientific">Oopsacas minuta</name>
    <dbReference type="NCBI Taxonomy" id="111878"/>
    <lineage>
        <taxon>Eukaryota</taxon>
        <taxon>Metazoa</taxon>
        <taxon>Porifera</taxon>
        <taxon>Hexactinellida</taxon>
        <taxon>Hexasterophora</taxon>
        <taxon>Lyssacinosida</taxon>
        <taxon>Leucopsacidae</taxon>
        <taxon>Oopsacas</taxon>
    </lineage>
</organism>
<comment type="caution">
    <text evidence="1">The sequence shown here is derived from an EMBL/GenBank/DDBJ whole genome shotgun (WGS) entry which is preliminary data.</text>
</comment>
<gene>
    <name evidence="1" type="ORF">LOD99_5499</name>
</gene>
<evidence type="ECO:0000313" key="2">
    <source>
        <dbReference type="Proteomes" id="UP001165289"/>
    </source>
</evidence>
<dbReference type="Proteomes" id="UP001165289">
    <property type="component" value="Unassembled WGS sequence"/>
</dbReference>
<keyword evidence="2" id="KW-1185">Reference proteome</keyword>
<protein>
    <submittedName>
        <fullName evidence="1">Transposase</fullName>
    </submittedName>
</protein>
<dbReference type="PANTHER" id="PTHR46060">
    <property type="entry name" value="MARINER MOS1 TRANSPOSASE-LIKE PROTEIN"/>
    <property type="match status" value="1"/>
</dbReference>
<dbReference type="InterPro" id="IPR052709">
    <property type="entry name" value="Transposase-MT_Hybrid"/>
</dbReference>
<name>A0AAV7JQ67_9METZ</name>
<sequence length="128" mass="14312">MASKDDNFNLKWRAYIEFRTKLKIQHRKIFSELQEILCVDSPSRSTLERWAASFRSGGADVTDLHRSGRPVSATTPENIALSESAVMGDKCITVNQLEQCMEISSGVNHTIPTTELGHRSIYVEMGPA</sequence>
<evidence type="ECO:0000313" key="1">
    <source>
        <dbReference type="EMBL" id="KAI6651148.1"/>
    </source>
</evidence>
<reference evidence="1 2" key="1">
    <citation type="journal article" date="2023" name="BMC Biol.">
        <title>The compact genome of the sponge Oopsacas minuta (Hexactinellida) is lacking key metazoan core genes.</title>
        <authorList>
            <person name="Santini S."/>
            <person name="Schenkelaars Q."/>
            <person name="Jourda C."/>
            <person name="Duchesne M."/>
            <person name="Belahbib H."/>
            <person name="Rocher C."/>
            <person name="Selva M."/>
            <person name="Riesgo A."/>
            <person name="Vervoort M."/>
            <person name="Leys S.P."/>
            <person name="Kodjabachian L."/>
            <person name="Le Bivic A."/>
            <person name="Borchiellini C."/>
            <person name="Claverie J.M."/>
            <person name="Renard E."/>
        </authorList>
    </citation>
    <scope>NUCLEOTIDE SEQUENCE [LARGE SCALE GENOMIC DNA]</scope>
    <source>
        <strain evidence="1">SPO-2</strain>
    </source>
</reference>